<dbReference type="AlphaFoldDB" id="A0A2M7FXD7"/>
<feature type="compositionally biased region" description="Basic and acidic residues" evidence="1">
    <location>
        <begin position="320"/>
        <end position="332"/>
    </location>
</feature>
<name>A0A2M7FXD7_9BACT</name>
<comment type="caution">
    <text evidence="2">The sequence shown here is derived from an EMBL/GenBank/DDBJ whole genome shotgun (WGS) entry which is preliminary data.</text>
</comment>
<feature type="region of interest" description="Disordered" evidence="1">
    <location>
        <begin position="291"/>
        <end position="332"/>
    </location>
</feature>
<accession>A0A2M7FXD7</accession>
<feature type="compositionally biased region" description="Acidic residues" evidence="1">
    <location>
        <begin position="305"/>
        <end position="319"/>
    </location>
</feature>
<evidence type="ECO:0000313" key="2">
    <source>
        <dbReference type="EMBL" id="PIW13742.1"/>
    </source>
</evidence>
<reference evidence="2 3" key="1">
    <citation type="submission" date="2017-09" db="EMBL/GenBank/DDBJ databases">
        <title>Depth-based differentiation of microbial function through sediment-hosted aquifers and enrichment of novel symbionts in the deep terrestrial subsurface.</title>
        <authorList>
            <person name="Probst A.J."/>
            <person name="Ladd B."/>
            <person name="Jarett J.K."/>
            <person name="Geller-Mcgrath D.E."/>
            <person name="Sieber C.M."/>
            <person name="Emerson J.B."/>
            <person name="Anantharaman K."/>
            <person name="Thomas B.C."/>
            <person name="Malmstrom R."/>
            <person name="Stieglmeier M."/>
            <person name="Klingl A."/>
            <person name="Woyke T."/>
            <person name="Ryan C.M."/>
            <person name="Banfield J.F."/>
        </authorList>
    </citation>
    <scope>NUCLEOTIDE SEQUENCE [LARGE SCALE GENOMIC DNA]</scope>
    <source>
        <strain evidence="2">CG17_big_fil_post_rev_8_21_14_2_50_48_46</strain>
    </source>
</reference>
<feature type="compositionally biased region" description="Polar residues" evidence="1">
    <location>
        <begin position="291"/>
        <end position="302"/>
    </location>
</feature>
<sequence>MQNTKIQTLWNLCTELKEKRQFLVERLKHTQDYLDEQQWHLSREVHLLRGQTHALAHEVETLQHALHTVHRLWAARQSVVAEPSSSVLPDFYPLLDCARLCADLNLRYQEQAVALATLQPEVMREGSPELFQEGFQELNAEFQEQFTLFKQTAQEFANLQEQALTAPEALPDFDAVHGALGAHSEFLNSFSEDTEGFQTQWQASVPYREPQGASQQELEALQQEVGALRLSLHQQAEEKESREKLLAETYAQAYASAAALAELQSNHDDLAGEMEHLMGVLNGFQETIQQKGGAQSVSIPAPSSSEDEDEETDLDAESPESDRQAIREAVQESSRKRIAQILKKRFSKVPRRVHNLLKKIEVGTRLDKLFDLALECESIEQFSEQLEENAA</sequence>
<proteinExistence type="predicted"/>
<evidence type="ECO:0000256" key="1">
    <source>
        <dbReference type="SAM" id="MobiDB-lite"/>
    </source>
</evidence>
<dbReference type="EMBL" id="PFFQ01000066">
    <property type="protein sequence ID" value="PIW13742.1"/>
    <property type="molecule type" value="Genomic_DNA"/>
</dbReference>
<dbReference type="Proteomes" id="UP000231019">
    <property type="component" value="Unassembled WGS sequence"/>
</dbReference>
<protein>
    <submittedName>
        <fullName evidence="2">Uncharacterized protein</fullName>
    </submittedName>
</protein>
<organism evidence="2 3">
    <name type="scientific">bacterium (Candidatus Blackallbacteria) CG17_big_fil_post_rev_8_21_14_2_50_48_46</name>
    <dbReference type="NCBI Taxonomy" id="2014261"/>
    <lineage>
        <taxon>Bacteria</taxon>
        <taxon>Candidatus Blackallbacteria</taxon>
    </lineage>
</organism>
<gene>
    <name evidence="2" type="ORF">COW36_24040</name>
</gene>
<evidence type="ECO:0000313" key="3">
    <source>
        <dbReference type="Proteomes" id="UP000231019"/>
    </source>
</evidence>